<organism evidence="2 3">
    <name type="scientific">Devosia nanyangense</name>
    <dbReference type="NCBI Taxonomy" id="1228055"/>
    <lineage>
        <taxon>Bacteria</taxon>
        <taxon>Pseudomonadati</taxon>
        <taxon>Pseudomonadota</taxon>
        <taxon>Alphaproteobacteria</taxon>
        <taxon>Hyphomicrobiales</taxon>
        <taxon>Devosiaceae</taxon>
        <taxon>Devosia</taxon>
    </lineage>
</organism>
<feature type="domain" description="Xylose isomerase-like TIM barrel" evidence="1">
    <location>
        <begin position="26"/>
        <end position="279"/>
    </location>
</feature>
<name>A0A933L3N6_9HYPH</name>
<dbReference type="Proteomes" id="UP000782610">
    <property type="component" value="Unassembled WGS sequence"/>
</dbReference>
<dbReference type="Gene3D" id="3.20.20.150">
    <property type="entry name" value="Divalent-metal-dependent TIM barrel enzymes"/>
    <property type="match status" value="1"/>
</dbReference>
<dbReference type="Pfam" id="PF01261">
    <property type="entry name" value="AP_endonuc_2"/>
    <property type="match status" value="1"/>
</dbReference>
<proteinExistence type="predicted"/>
<dbReference type="PANTHER" id="PTHR12110">
    <property type="entry name" value="HYDROXYPYRUVATE ISOMERASE"/>
    <property type="match status" value="1"/>
</dbReference>
<reference evidence="2" key="1">
    <citation type="submission" date="2020-07" db="EMBL/GenBank/DDBJ databases">
        <title>Huge and variable diversity of episymbiotic CPR bacteria and DPANN archaea in groundwater ecosystems.</title>
        <authorList>
            <person name="He C.Y."/>
            <person name="Keren R."/>
            <person name="Whittaker M."/>
            <person name="Farag I.F."/>
            <person name="Doudna J."/>
            <person name="Cate J.H.D."/>
            <person name="Banfield J.F."/>
        </authorList>
    </citation>
    <scope>NUCLEOTIDE SEQUENCE</scope>
    <source>
        <strain evidence="2">NC_groundwater_1586_Pr3_B-0.1um_66_15</strain>
    </source>
</reference>
<sequence length="290" mass="31737">MIKLGRYDVAYDGDPEAYVRLYVEGGYKAIYAPPVKPGDSATIKALTAAVAKAGLVIGEAGAWKNLIAHDEAARKANLQYAMDVLAVADELGVVACVAYHGTVGHPGDPWQLSDNFDYGPHPGNLGAEGFQRAVDTARSIIDAVKPKRTKFSLEMVPWLVTGTPEGYLKLIKAVDRREFGAHIDAANMIVSPQWYFDTPGMLRHGFELLGPHVVSAHAKDIVMKGGPGRISFHMDEVVPGDGMLDYRAYLRELNTLDRDVPLMIEHFTQPEYDRARDYIRGVGAEIGVET</sequence>
<comment type="caution">
    <text evidence="2">The sequence shown here is derived from an EMBL/GenBank/DDBJ whole genome shotgun (WGS) entry which is preliminary data.</text>
</comment>
<dbReference type="InterPro" id="IPR036237">
    <property type="entry name" value="Xyl_isomerase-like_sf"/>
</dbReference>
<protein>
    <submittedName>
        <fullName evidence="2">Sugar phosphate isomerase/epimerase</fullName>
    </submittedName>
</protein>
<dbReference type="InterPro" id="IPR013022">
    <property type="entry name" value="Xyl_isomerase-like_TIM-brl"/>
</dbReference>
<dbReference type="AlphaFoldDB" id="A0A933L3N6"/>
<dbReference type="SUPFAM" id="SSF51658">
    <property type="entry name" value="Xylose isomerase-like"/>
    <property type="match status" value="1"/>
</dbReference>
<gene>
    <name evidence="2" type="ORF">HY834_16550</name>
</gene>
<evidence type="ECO:0000313" key="3">
    <source>
        <dbReference type="Proteomes" id="UP000782610"/>
    </source>
</evidence>
<keyword evidence="2" id="KW-0413">Isomerase</keyword>
<dbReference type="PANTHER" id="PTHR12110:SF21">
    <property type="entry name" value="XYLOSE ISOMERASE-LIKE TIM BARREL DOMAIN-CONTAINING PROTEIN"/>
    <property type="match status" value="1"/>
</dbReference>
<evidence type="ECO:0000313" key="2">
    <source>
        <dbReference type="EMBL" id="MBI4923353.1"/>
    </source>
</evidence>
<dbReference type="InterPro" id="IPR050312">
    <property type="entry name" value="IolE/XylAMocC-like"/>
</dbReference>
<dbReference type="GO" id="GO:0016853">
    <property type="term" value="F:isomerase activity"/>
    <property type="evidence" value="ECO:0007669"/>
    <property type="project" value="UniProtKB-KW"/>
</dbReference>
<evidence type="ECO:0000259" key="1">
    <source>
        <dbReference type="Pfam" id="PF01261"/>
    </source>
</evidence>
<accession>A0A933L3N6</accession>
<dbReference type="EMBL" id="JACRAF010000053">
    <property type="protein sequence ID" value="MBI4923353.1"/>
    <property type="molecule type" value="Genomic_DNA"/>
</dbReference>